<dbReference type="SUPFAM" id="SSF47050">
    <property type="entry name" value="VHP, Villin headpiece domain"/>
    <property type="match status" value="1"/>
</dbReference>
<keyword evidence="5" id="KW-1185">Reference proteome</keyword>
<gene>
    <name evidence="4" type="ORF">TrCOL_g13504</name>
</gene>
<evidence type="ECO:0000259" key="3">
    <source>
        <dbReference type="PROSITE" id="PS51089"/>
    </source>
</evidence>
<dbReference type="PANTHER" id="PTHR46334:SF1">
    <property type="entry name" value="COSTARS FAMILY PROTEIN ABRACL"/>
    <property type="match status" value="1"/>
</dbReference>
<dbReference type="Gene3D" id="1.10.950.10">
    <property type="entry name" value="Villin headpiece domain"/>
    <property type="match status" value="1"/>
</dbReference>
<dbReference type="GO" id="GO:0032970">
    <property type="term" value="P:regulation of actin filament-based process"/>
    <property type="evidence" value="ECO:0007669"/>
    <property type="project" value="TreeGrafter"/>
</dbReference>
<dbReference type="SMART" id="SM00153">
    <property type="entry name" value="VHP"/>
    <property type="match status" value="1"/>
</dbReference>
<dbReference type="SMART" id="SM01283">
    <property type="entry name" value="Costars"/>
    <property type="match status" value="1"/>
</dbReference>
<organism evidence="4 5">
    <name type="scientific">Triparma columacea</name>
    <dbReference type="NCBI Taxonomy" id="722753"/>
    <lineage>
        <taxon>Eukaryota</taxon>
        <taxon>Sar</taxon>
        <taxon>Stramenopiles</taxon>
        <taxon>Ochrophyta</taxon>
        <taxon>Bolidophyceae</taxon>
        <taxon>Parmales</taxon>
        <taxon>Triparmaceae</taxon>
        <taxon>Triparma</taxon>
    </lineage>
</organism>
<feature type="region of interest" description="Disordered" evidence="2">
    <location>
        <begin position="116"/>
        <end position="135"/>
    </location>
</feature>
<feature type="compositionally biased region" description="Basic and acidic residues" evidence="2">
    <location>
        <begin position="118"/>
        <end position="128"/>
    </location>
</feature>
<dbReference type="InterPro" id="IPR036886">
    <property type="entry name" value="Villin_headpiece_dom_sf"/>
</dbReference>
<dbReference type="InterPro" id="IPR038095">
    <property type="entry name" value="Costars_sf"/>
</dbReference>
<dbReference type="InterPro" id="IPR003128">
    <property type="entry name" value="Villin_headpiece"/>
</dbReference>
<name>A0A9W7FW19_9STRA</name>
<dbReference type="InterPro" id="IPR027817">
    <property type="entry name" value="Costars_dom"/>
</dbReference>
<dbReference type="Pfam" id="PF14705">
    <property type="entry name" value="Costars"/>
    <property type="match status" value="1"/>
</dbReference>
<reference evidence="5" key="1">
    <citation type="journal article" date="2023" name="Commun. Biol.">
        <title>Genome analysis of Parmales, the sister group of diatoms, reveals the evolutionary specialization of diatoms from phago-mixotrophs to photoautotrophs.</title>
        <authorList>
            <person name="Ban H."/>
            <person name="Sato S."/>
            <person name="Yoshikawa S."/>
            <person name="Yamada K."/>
            <person name="Nakamura Y."/>
            <person name="Ichinomiya M."/>
            <person name="Sato N."/>
            <person name="Blanc-Mathieu R."/>
            <person name="Endo H."/>
            <person name="Kuwata A."/>
            <person name="Ogata H."/>
        </authorList>
    </citation>
    <scope>NUCLEOTIDE SEQUENCE [LARGE SCALE GENOMIC DNA]</scope>
</reference>
<dbReference type="GO" id="GO:0003779">
    <property type="term" value="F:actin binding"/>
    <property type="evidence" value="ECO:0007669"/>
    <property type="project" value="InterPro"/>
</dbReference>
<evidence type="ECO:0000313" key="5">
    <source>
        <dbReference type="Proteomes" id="UP001165065"/>
    </source>
</evidence>
<dbReference type="GO" id="GO:0007010">
    <property type="term" value="P:cytoskeleton organization"/>
    <property type="evidence" value="ECO:0007669"/>
    <property type="project" value="InterPro"/>
</dbReference>
<evidence type="ECO:0000256" key="2">
    <source>
        <dbReference type="SAM" id="MobiDB-lite"/>
    </source>
</evidence>
<protein>
    <recommendedName>
        <fullName evidence="3">HP domain-containing protein</fullName>
    </recommendedName>
</protein>
<dbReference type="Proteomes" id="UP001165065">
    <property type="component" value="Unassembled WGS sequence"/>
</dbReference>
<feature type="domain" description="HP" evidence="3">
    <location>
        <begin position="135"/>
        <end position="197"/>
    </location>
</feature>
<dbReference type="PANTHER" id="PTHR46334">
    <property type="entry name" value="COSTARS FAMILY PROTEIN ABRACL"/>
    <property type="match status" value="1"/>
</dbReference>
<proteinExistence type="inferred from homology"/>
<dbReference type="AlphaFoldDB" id="A0A9W7FW19"/>
<evidence type="ECO:0000256" key="1">
    <source>
        <dbReference type="ARBA" id="ARBA00006126"/>
    </source>
</evidence>
<dbReference type="Gene3D" id="1.10.10.1540">
    <property type="entry name" value="Costar domain"/>
    <property type="match status" value="1"/>
</dbReference>
<comment type="similarity">
    <text evidence="1">Belongs to the costars family.</text>
</comment>
<sequence length="197" mass="21179">MAEHSDRISAECEQLKVDINRLGSGGSVAFGVLFDDDDVQQYYEALVGTLKAAKKRGIVDFKGQMLLKGAHDSVMISFSPLPTNTSVTSSMSDLSVDGSGGGTINTKLSLNATPARFETPDESAKESGGEGGGDGGGGVYYKLEELVKDVPKGVDKSRKEDYLCDVDFDTVLGMGREEWGKIAKWKKQQIKKKVGIF</sequence>
<dbReference type="InterPro" id="IPR044302">
    <property type="entry name" value="Costars"/>
</dbReference>
<accession>A0A9W7FW19</accession>
<comment type="caution">
    <text evidence="4">The sequence shown here is derived from an EMBL/GenBank/DDBJ whole genome shotgun (WGS) entry which is preliminary data.</text>
</comment>
<dbReference type="OrthoDB" id="9871914at2759"/>
<evidence type="ECO:0000313" key="4">
    <source>
        <dbReference type="EMBL" id="GMI20392.1"/>
    </source>
</evidence>
<dbReference type="Pfam" id="PF02209">
    <property type="entry name" value="VHP"/>
    <property type="match status" value="1"/>
</dbReference>
<dbReference type="PROSITE" id="PS51089">
    <property type="entry name" value="HP"/>
    <property type="match status" value="1"/>
</dbReference>
<dbReference type="EMBL" id="BRYA01000509">
    <property type="protein sequence ID" value="GMI20392.1"/>
    <property type="molecule type" value="Genomic_DNA"/>
</dbReference>